<dbReference type="PANTHER" id="PTHR30348">
    <property type="entry name" value="UNCHARACTERIZED PROTEIN YECE"/>
    <property type="match status" value="1"/>
</dbReference>
<dbReference type="EMBL" id="JBJYXY010000001">
    <property type="protein sequence ID" value="MFN2976745.1"/>
    <property type="molecule type" value="Genomic_DNA"/>
</dbReference>
<dbReference type="InterPro" id="IPR002763">
    <property type="entry name" value="DUF72"/>
</dbReference>
<comment type="caution">
    <text evidence="1">The sequence shown here is derived from an EMBL/GenBank/DDBJ whole genome shotgun (WGS) entry which is preliminary data.</text>
</comment>
<reference evidence="1 2" key="1">
    <citation type="submission" date="2024-12" db="EMBL/GenBank/DDBJ databases">
        <authorList>
            <person name="Lee Y."/>
        </authorList>
    </citation>
    <scope>NUCLEOTIDE SEQUENCE [LARGE SCALE GENOMIC DNA]</scope>
    <source>
        <strain evidence="1 2">03SUJ4</strain>
    </source>
</reference>
<gene>
    <name evidence="1" type="ORF">ACK2TP_13305</name>
</gene>
<keyword evidence="2" id="KW-1185">Reference proteome</keyword>
<sequence length="246" mass="27487">MPKQHLPLFPASPDGGKLSHLERYATRLRCMEINSSFHRPHRRSTWERWAASVPDDFRFAVKAPKSVTHTAKLINTGAMLLDFFAGVSGLGNKLGPILVQLPPKLSFDEGIAHEFLTTLRELHTGNIVLEARNATWFTAAADCLLRDFQVARVAADPPKGSDLAARPGGWQDLHYWRLHGTPRTYYSEYEEPRLREIAEEVLSPKDSQQPSETWIIFDNTALGHATANAVQMQLILEQGAGAKAPR</sequence>
<organism evidence="1 2">
    <name type="scientific">Terriglobus aquaticus</name>
    <dbReference type="NCBI Taxonomy" id="940139"/>
    <lineage>
        <taxon>Bacteria</taxon>
        <taxon>Pseudomonadati</taxon>
        <taxon>Acidobacteriota</taxon>
        <taxon>Terriglobia</taxon>
        <taxon>Terriglobales</taxon>
        <taxon>Acidobacteriaceae</taxon>
        <taxon>Terriglobus</taxon>
    </lineage>
</organism>
<proteinExistence type="predicted"/>
<dbReference type="InterPro" id="IPR036520">
    <property type="entry name" value="UPF0759_sf"/>
</dbReference>
<dbReference type="SUPFAM" id="SSF117396">
    <property type="entry name" value="TM1631-like"/>
    <property type="match status" value="1"/>
</dbReference>
<evidence type="ECO:0000313" key="1">
    <source>
        <dbReference type="EMBL" id="MFN2976745.1"/>
    </source>
</evidence>
<evidence type="ECO:0000313" key="2">
    <source>
        <dbReference type="Proteomes" id="UP001634747"/>
    </source>
</evidence>
<protein>
    <submittedName>
        <fullName evidence="1">DUF72 domain-containing protein</fullName>
    </submittedName>
</protein>
<dbReference type="Proteomes" id="UP001634747">
    <property type="component" value="Unassembled WGS sequence"/>
</dbReference>
<accession>A0ABW9KLS1</accession>
<dbReference type="PANTHER" id="PTHR30348:SF14">
    <property type="entry name" value="BLR8050 PROTEIN"/>
    <property type="match status" value="1"/>
</dbReference>
<dbReference type="Pfam" id="PF01904">
    <property type="entry name" value="DUF72"/>
    <property type="match status" value="1"/>
</dbReference>
<dbReference type="Gene3D" id="3.20.20.410">
    <property type="entry name" value="Protein of unknown function UPF0759"/>
    <property type="match status" value="1"/>
</dbReference>
<name>A0ABW9KLS1_9BACT</name>
<dbReference type="RefSeq" id="WP_263411794.1">
    <property type="nucleotide sequence ID" value="NZ_BAABBH010000001.1"/>
</dbReference>